<dbReference type="Gene3D" id="3.30.70.270">
    <property type="match status" value="1"/>
</dbReference>
<dbReference type="GO" id="GO:0043709">
    <property type="term" value="P:cell adhesion involved in single-species biofilm formation"/>
    <property type="evidence" value="ECO:0007669"/>
    <property type="project" value="TreeGrafter"/>
</dbReference>
<dbReference type="InterPro" id="IPR043128">
    <property type="entry name" value="Rev_trsase/Diguanyl_cyclase"/>
</dbReference>
<accession>X1NFW4</accession>
<name>X1NFW4_9ZZZZ</name>
<protein>
    <recommendedName>
        <fullName evidence="1">GGDEF domain-containing protein</fullName>
    </recommendedName>
</protein>
<dbReference type="EMBL" id="BARV01016619">
    <property type="protein sequence ID" value="GAI29096.1"/>
    <property type="molecule type" value="Genomic_DNA"/>
</dbReference>
<feature type="domain" description="GGDEF" evidence="1">
    <location>
        <begin position="1"/>
        <end position="91"/>
    </location>
</feature>
<dbReference type="PANTHER" id="PTHR45138">
    <property type="entry name" value="REGULATORY COMPONENTS OF SENSORY TRANSDUCTION SYSTEM"/>
    <property type="match status" value="1"/>
</dbReference>
<dbReference type="SUPFAM" id="SSF55073">
    <property type="entry name" value="Nucleotide cyclase"/>
    <property type="match status" value="1"/>
</dbReference>
<organism evidence="2">
    <name type="scientific">marine sediment metagenome</name>
    <dbReference type="NCBI Taxonomy" id="412755"/>
    <lineage>
        <taxon>unclassified sequences</taxon>
        <taxon>metagenomes</taxon>
        <taxon>ecological metagenomes</taxon>
    </lineage>
</organism>
<dbReference type="PANTHER" id="PTHR45138:SF9">
    <property type="entry name" value="DIGUANYLATE CYCLASE DGCM-RELATED"/>
    <property type="match status" value="1"/>
</dbReference>
<gene>
    <name evidence="2" type="ORF">S06H3_28474</name>
</gene>
<reference evidence="2" key="1">
    <citation type="journal article" date="2014" name="Front. Microbiol.">
        <title>High frequency of phylogenetically diverse reductive dehalogenase-homologous genes in deep subseafloor sedimentary metagenomes.</title>
        <authorList>
            <person name="Kawai M."/>
            <person name="Futagami T."/>
            <person name="Toyoda A."/>
            <person name="Takaki Y."/>
            <person name="Nishi S."/>
            <person name="Hori S."/>
            <person name="Arai W."/>
            <person name="Tsubouchi T."/>
            <person name="Morono Y."/>
            <person name="Uchiyama I."/>
            <person name="Ito T."/>
            <person name="Fujiyama A."/>
            <person name="Inagaki F."/>
            <person name="Takami H."/>
        </authorList>
    </citation>
    <scope>NUCLEOTIDE SEQUENCE</scope>
    <source>
        <strain evidence="2">Expedition CK06-06</strain>
    </source>
</reference>
<dbReference type="NCBIfam" id="TIGR00254">
    <property type="entry name" value="GGDEF"/>
    <property type="match status" value="1"/>
</dbReference>
<dbReference type="InterPro" id="IPR000160">
    <property type="entry name" value="GGDEF_dom"/>
</dbReference>
<dbReference type="GO" id="GO:1902201">
    <property type="term" value="P:negative regulation of bacterial-type flagellum-dependent cell motility"/>
    <property type="evidence" value="ECO:0007669"/>
    <property type="project" value="TreeGrafter"/>
</dbReference>
<evidence type="ECO:0000313" key="2">
    <source>
        <dbReference type="EMBL" id="GAI29096.1"/>
    </source>
</evidence>
<comment type="caution">
    <text evidence="2">The sequence shown here is derived from an EMBL/GenBank/DDBJ whole genome shotgun (WGS) entry which is preliminary data.</text>
</comment>
<dbReference type="GO" id="GO:0005886">
    <property type="term" value="C:plasma membrane"/>
    <property type="evidence" value="ECO:0007669"/>
    <property type="project" value="TreeGrafter"/>
</dbReference>
<proteinExistence type="predicted"/>
<dbReference type="CDD" id="cd01949">
    <property type="entry name" value="GGDEF"/>
    <property type="match status" value="1"/>
</dbReference>
<dbReference type="GO" id="GO:0052621">
    <property type="term" value="F:diguanylate cyclase activity"/>
    <property type="evidence" value="ECO:0007669"/>
    <property type="project" value="TreeGrafter"/>
</dbReference>
<dbReference type="Pfam" id="PF00990">
    <property type="entry name" value="GGDEF"/>
    <property type="match status" value="1"/>
</dbReference>
<sequence>GIAARYGGEEFAIILPKCSLKKGIDQAVRLKDHLLKSEIRFNQVKIMVTVSIGVAHYPADAKTRVELIERADRAVYRAKDLGRDRIVIAQTMERLGTQRIRRAGDQESK</sequence>
<dbReference type="AlphaFoldDB" id="X1NFW4"/>
<evidence type="ECO:0000259" key="1">
    <source>
        <dbReference type="PROSITE" id="PS50887"/>
    </source>
</evidence>
<feature type="non-terminal residue" evidence="2">
    <location>
        <position position="1"/>
    </location>
</feature>
<dbReference type="InterPro" id="IPR050469">
    <property type="entry name" value="Diguanylate_Cyclase"/>
</dbReference>
<dbReference type="PROSITE" id="PS50887">
    <property type="entry name" value="GGDEF"/>
    <property type="match status" value="1"/>
</dbReference>
<dbReference type="InterPro" id="IPR029787">
    <property type="entry name" value="Nucleotide_cyclase"/>
</dbReference>